<reference evidence="1" key="2">
    <citation type="journal article" date="2024" name="Antonie Van Leeuwenhoek">
        <title>Roseihalotalea indica gen. nov., sp. nov., a halophilic Bacteroidetes from mesopelagic Southwest Indian Ocean with higher carbohydrate metabolic potential.</title>
        <authorList>
            <person name="Chen B."/>
            <person name="Zhang M."/>
            <person name="Lin D."/>
            <person name="Ye J."/>
            <person name="Tang K."/>
        </authorList>
    </citation>
    <scope>NUCLEOTIDE SEQUENCE</scope>
    <source>
        <strain evidence="1">TK19036</strain>
    </source>
</reference>
<name>A0AA49GGW2_9BACT</name>
<dbReference type="AlphaFoldDB" id="A0AA49GGW2"/>
<dbReference type="EMBL" id="CP120682">
    <property type="protein sequence ID" value="WKN34445.1"/>
    <property type="molecule type" value="Genomic_DNA"/>
</dbReference>
<gene>
    <name evidence="1" type="ORF">K4G66_18880</name>
</gene>
<accession>A0AA49GGW2</accession>
<sequence length="134" mass="15890">MREPEKLSVKFAAPRLNPEGKSSRHDFVLLHFSPKNEPHIKTQERERSIPIEVRSIEDMRSRLQFRYTHYEDRRPLAEIFIDGFLLDVCILTNLKKETKRHFEKTVILKAVYYSILSSLKKLSFICLPLSLIYV</sequence>
<evidence type="ECO:0000313" key="1">
    <source>
        <dbReference type="EMBL" id="WKN34445.1"/>
    </source>
</evidence>
<protein>
    <submittedName>
        <fullName evidence="1">Uncharacterized protein</fullName>
    </submittedName>
</protein>
<reference evidence="1" key="1">
    <citation type="journal article" date="2023" name="Comput. Struct. Biotechnol. J.">
        <title>Discovery of a novel marine Bacteroidetes with a rich repertoire of carbohydrate-active enzymes.</title>
        <authorList>
            <person name="Chen B."/>
            <person name="Liu G."/>
            <person name="Chen Q."/>
            <person name="Wang H."/>
            <person name="Liu L."/>
            <person name="Tang K."/>
        </authorList>
    </citation>
    <scope>NUCLEOTIDE SEQUENCE</scope>
    <source>
        <strain evidence="1">TK19036</strain>
    </source>
</reference>
<organism evidence="1">
    <name type="scientific">Roseihalotalea indica</name>
    <dbReference type="NCBI Taxonomy" id="2867963"/>
    <lineage>
        <taxon>Bacteria</taxon>
        <taxon>Pseudomonadati</taxon>
        <taxon>Bacteroidota</taxon>
        <taxon>Cytophagia</taxon>
        <taxon>Cytophagales</taxon>
        <taxon>Catalimonadaceae</taxon>
        <taxon>Roseihalotalea</taxon>
    </lineage>
</organism>
<proteinExistence type="predicted"/>